<dbReference type="Pfam" id="PF00271">
    <property type="entry name" value="Helicase_C"/>
    <property type="match status" value="1"/>
</dbReference>
<gene>
    <name evidence="12" type="primary">priA</name>
    <name evidence="14" type="ORF">BO222_04820</name>
</gene>
<comment type="subunit">
    <text evidence="12">Component of the replication restart primosome.</text>
</comment>
<dbReference type="GO" id="GO:0006270">
    <property type="term" value="P:DNA replication initiation"/>
    <property type="evidence" value="ECO:0007669"/>
    <property type="project" value="TreeGrafter"/>
</dbReference>
<accession>A0A1U7NGR2</accession>
<comment type="catalytic activity">
    <reaction evidence="11 12">
        <text>ATP + H2O = ADP + phosphate + H(+)</text>
        <dbReference type="Rhea" id="RHEA:13065"/>
        <dbReference type="ChEBI" id="CHEBI:15377"/>
        <dbReference type="ChEBI" id="CHEBI:15378"/>
        <dbReference type="ChEBI" id="CHEBI:30616"/>
        <dbReference type="ChEBI" id="CHEBI:43474"/>
        <dbReference type="ChEBI" id="CHEBI:456216"/>
        <dbReference type="EC" id="5.6.2.4"/>
    </reaction>
</comment>
<dbReference type="GO" id="GO:1990077">
    <property type="term" value="C:primosome complex"/>
    <property type="evidence" value="ECO:0007669"/>
    <property type="project" value="UniProtKB-UniRule"/>
</dbReference>
<evidence type="ECO:0000259" key="13">
    <source>
        <dbReference type="PROSITE" id="PS51192"/>
    </source>
</evidence>
<protein>
    <recommendedName>
        <fullName evidence="12">Replication restart protein PriA</fullName>
    </recommendedName>
    <alternativeName>
        <fullName evidence="12">ATP-dependent DNA helicase PriA</fullName>
        <ecNumber evidence="12">5.6.2.4</ecNumber>
    </alternativeName>
    <alternativeName>
        <fullName evidence="12">DNA 3'-5' helicase PriA</fullName>
    </alternativeName>
</protein>
<dbReference type="InterPro" id="IPR042115">
    <property type="entry name" value="PriA_3primeBD_sf"/>
</dbReference>
<keyword evidence="7 12" id="KW-0862">Zinc</keyword>
<dbReference type="PANTHER" id="PTHR30580:SF1">
    <property type="entry name" value="COMF OPERON PROTEIN 1"/>
    <property type="match status" value="1"/>
</dbReference>
<feature type="binding site" evidence="12">
    <location>
        <position position="441"/>
    </location>
    <ligand>
        <name>Zn(2+)</name>
        <dbReference type="ChEBI" id="CHEBI:29105"/>
        <label>2</label>
    </ligand>
</feature>
<keyword evidence="3 12" id="KW-0479">Metal-binding</keyword>
<comment type="function">
    <text evidence="12">Initiates the restart of stalled replication forks, which reloads the replicative helicase on sites other than the origin of replication. Recognizes and binds to abandoned replication forks and remodels them to uncover a helicase loading site. Promotes assembly of the primosome at these replication forks.</text>
</comment>
<feature type="binding site" evidence="12">
    <location>
        <position position="438"/>
    </location>
    <ligand>
        <name>Zn(2+)</name>
        <dbReference type="ChEBI" id="CHEBI:29105"/>
        <label>2</label>
    </ligand>
</feature>
<evidence type="ECO:0000256" key="2">
    <source>
        <dbReference type="ARBA" id="ARBA00022705"/>
    </source>
</evidence>
<proteinExistence type="inferred from homology"/>
<dbReference type="InterPro" id="IPR041236">
    <property type="entry name" value="PriA_C"/>
</dbReference>
<name>A0A1U7NGR2_9FIRM</name>
<dbReference type="GO" id="GO:0016887">
    <property type="term" value="F:ATP hydrolysis activity"/>
    <property type="evidence" value="ECO:0007669"/>
    <property type="project" value="RHEA"/>
</dbReference>
<keyword evidence="6 12" id="KW-0347">Helicase</keyword>
<comment type="cofactor">
    <cofactor evidence="12">
        <name>Zn(2+)</name>
        <dbReference type="ChEBI" id="CHEBI:29105"/>
    </cofactor>
    <text evidence="12">Binds 2 zinc ions per subunit.</text>
</comment>
<keyword evidence="4 12" id="KW-0547">Nucleotide-binding</keyword>
<evidence type="ECO:0000256" key="6">
    <source>
        <dbReference type="ARBA" id="ARBA00022806"/>
    </source>
</evidence>
<dbReference type="GO" id="GO:0008270">
    <property type="term" value="F:zinc ion binding"/>
    <property type="evidence" value="ECO:0007669"/>
    <property type="project" value="UniProtKB-UniRule"/>
</dbReference>
<dbReference type="HAMAP" id="MF_00983">
    <property type="entry name" value="PriA"/>
    <property type="match status" value="1"/>
</dbReference>
<dbReference type="GO" id="GO:0006302">
    <property type="term" value="P:double-strand break repair"/>
    <property type="evidence" value="ECO:0007669"/>
    <property type="project" value="InterPro"/>
</dbReference>
<evidence type="ECO:0000256" key="10">
    <source>
        <dbReference type="ARBA" id="ARBA00023235"/>
    </source>
</evidence>
<keyword evidence="15" id="KW-1185">Reference proteome</keyword>
<dbReference type="Pfam" id="PF00270">
    <property type="entry name" value="DEAD"/>
    <property type="match status" value="1"/>
</dbReference>
<evidence type="ECO:0000256" key="9">
    <source>
        <dbReference type="ARBA" id="ARBA00023125"/>
    </source>
</evidence>
<dbReference type="PANTHER" id="PTHR30580">
    <property type="entry name" value="PRIMOSOMAL PROTEIN N"/>
    <property type="match status" value="1"/>
</dbReference>
<dbReference type="Proteomes" id="UP000186341">
    <property type="component" value="Unassembled WGS sequence"/>
</dbReference>
<dbReference type="InterPro" id="IPR005259">
    <property type="entry name" value="PriA"/>
</dbReference>
<keyword evidence="5 12" id="KW-0378">Hydrolase</keyword>
<keyword evidence="1 12" id="KW-0639">Primosome</keyword>
<feature type="binding site" evidence="12">
    <location>
        <position position="429"/>
    </location>
    <ligand>
        <name>Zn(2+)</name>
        <dbReference type="ChEBI" id="CHEBI:29105"/>
        <label>1</label>
    </ligand>
</feature>
<evidence type="ECO:0000313" key="15">
    <source>
        <dbReference type="Proteomes" id="UP000186341"/>
    </source>
</evidence>
<dbReference type="InterPro" id="IPR040498">
    <property type="entry name" value="PriA_CRR"/>
</dbReference>
<keyword evidence="9 12" id="KW-0238">DNA-binding</keyword>
<dbReference type="InterPro" id="IPR027417">
    <property type="entry name" value="P-loop_NTPase"/>
</dbReference>
<evidence type="ECO:0000256" key="7">
    <source>
        <dbReference type="ARBA" id="ARBA00022833"/>
    </source>
</evidence>
<dbReference type="InterPro" id="IPR001650">
    <property type="entry name" value="Helicase_C-like"/>
</dbReference>
<dbReference type="GO" id="GO:0006269">
    <property type="term" value="P:DNA replication, synthesis of primer"/>
    <property type="evidence" value="ECO:0007669"/>
    <property type="project" value="UniProtKB-KW"/>
</dbReference>
<feature type="binding site" evidence="12">
    <location>
        <position position="456"/>
    </location>
    <ligand>
        <name>Zn(2+)</name>
        <dbReference type="ChEBI" id="CHEBI:29105"/>
        <label>2</label>
    </ligand>
</feature>
<evidence type="ECO:0000256" key="1">
    <source>
        <dbReference type="ARBA" id="ARBA00022515"/>
    </source>
</evidence>
<dbReference type="RefSeq" id="WP_075818891.1">
    <property type="nucleotide sequence ID" value="NZ_CAQPUY010000032.1"/>
</dbReference>
<dbReference type="SUPFAM" id="SSF52540">
    <property type="entry name" value="P-loop containing nucleoside triphosphate hydrolases"/>
    <property type="match status" value="2"/>
</dbReference>
<dbReference type="CDD" id="cd17929">
    <property type="entry name" value="DEXHc_priA"/>
    <property type="match status" value="1"/>
</dbReference>
<evidence type="ECO:0000256" key="12">
    <source>
        <dbReference type="HAMAP-Rule" id="MF_00983"/>
    </source>
</evidence>
<comment type="caution">
    <text evidence="14">The sequence shown here is derived from an EMBL/GenBank/DDBJ whole genome shotgun (WGS) entry which is preliminary data.</text>
</comment>
<dbReference type="InterPro" id="IPR041222">
    <property type="entry name" value="PriA_3primeBD"/>
</dbReference>
<dbReference type="InterPro" id="IPR014001">
    <property type="entry name" value="Helicase_ATP-bd"/>
</dbReference>
<dbReference type="Pfam" id="PF17764">
    <property type="entry name" value="PriA_3primeBD"/>
    <property type="match status" value="1"/>
</dbReference>
<feature type="domain" description="Helicase ATP-binding" evidence="13">
    <location>
        <begin position="205"/>
        <end position="371"/>
    </location>
</feature>
<dbReference type="FunFam" id="3.40.50.300:FF:000489">
    <property type="entry name" value="Primosome assembly protein PriA"/>
    <property type="match status" value="1"/>
</dbReference>
<organism evidence="14 15">
    <name type="scientific">Ileibacterium valens</name>
    <dbReference type="NCBI Taxonomy" id="1862668"/>
    <lineage>
        <taxon>Bacteria</taxon>
        <taxon>Bacillati</taxon>
        <taxon>Bacillota</taxon>
        <taxon>Erysipelotrichia</taxon>
        <taxon>Erysipelotrichales</taxon>
        <taxon>Erysipelotrichaceae</taxon>
        <taxon>Ileibacterium</taxon>
    </lineage>
</organism>
<evidence type="ECO:0000256" key="11">
    <source>
        <dbReference type="ARBA" id="ARBA00048988"/>
    </source>
</evidence>
<dbReference type="AlphaFoldDB" id="A0A1U7NGR2"/>
<evidence type="ECO:0000256" key="3">
    <source>
        <dbReference type="ARBA" id="ARBA00022723"/>
    </source>
</evidence>
<evidence type="ECO:0000256" key="5">
    <source>
        <dbReference type="ARBA" id="ARBA00022801"/>
    </source>
</evidence>
<dbReference type="GO" id="GO:0006310">
    <property type="term" value="P:DNA recombination"/>
    <property type="evidence" value="ECO:0007669"/>
    <property type="project" value="InterPro"/>
</dbReference>
<feature type="binding site" evidence="12">
    <location>
        <position position="469"/>
    </location>
    <ligand>
        <name>Zn(2+)</name>
        <dbReference type="ChEBI" id="CHEBI:29105"/>
        <label>1</label>
    </ligand>
</feature>
<dbReference type="InterPro" id="IPR011545">
    <property type="entry name" value="DEAD/DEAH_box_helicase_dom"/>
</dbReference>
<feature type="binding site" evidence="12">
    <location>
        <position position="472"/>
    </location>
    <ligand>
        <name>Zn(2+)</name>
        <dbReference type="ChEBI" id="CHEBI:29105"/>
        <label>1</label>
    </ligand>
</feature>
<sequence>MSYVQVMIEHEVLSLNRPFTYFCSFPIQKGCRIRVPFSHRILMGLVIEVSETKPETSYEILDAIEAVDEHPLLNGELFDLASELSKDSVSSLMSVFKTMLPAAYKPASKAGGEVFETWLIKDPIPEDELQRLKLTKKQKEIYEALPLEIIRSKARKEFSASIIKTLEAKGLLRLESKLKTYQLVHQKKLKQPPELTESQRMALFAIEHGDHRPFLLHGVTGSGKTEIFFRLAQKALEQKKSVLLLVPEISLTPMMIERVCSRFDVPVLVFHSRLTKAEMASEYQKALLMDYGIVIGTRKAVFTPFKNLGLIIMDEEHDSSYKQDNTPKYHTRDAAIFRANYWHCPLILASATPSLDSYARAARGIYQLVEMERRISNTVSAIHLIDMKSERNIGGISVPLIQQIQKRLERKEKTILLLNRRGFIPVMKCASCQEVLLCEDCGIPLSYHKKEQALVCHVCGRHYPVPEVCPNCHKRNWSVVGLGTERLEENVRDLFPQAKIVRMDADSTRTKNAHEILLNDFEADGDILIGTQMVAKGLDFEKVTLVGVLQADAALVRADYRAAETTYQMLEQASGRAGRGRYPGEVYIQSYNPEHYVMQSIVHHNYLAFFKREMNYRHLGTYPPYIYMASLVFIHEDPTLAYSMADQWVKTLREQGVNVFGPLELSMRQKKSRIRILIKDKSIENLRNTCWQVAKKHHEKSRQVKLEINVNPMMLEE</sequence>
<evidence type="ECO:0000256" key="8">
    <source>
        <dbReference type="ARBA" id="ARBA00022840"/>
    </source>
</evidence>
<comment type="catalytic activity">
    <reaction evidence="12">
        <text>Couples ATP hydrolysis with the unwinding of duplex DNA by translocating in the 3'-5' direction.</text>
        <dbReference type="EC" id="5.6.2.4"/>
    </reaction>
</comment>
<feature type="binding site" evidence="12">
    <location>
        <position position="432"/>
    </location>
    <ligand>
        <name>Zn(2+)</name>
        <dbReference type="ChEBI" id="CHEBI:29105"/>
        <label>1</label>
    </ligand>
</feature>
<dbReference type="SUPFAM" id="SSF158997">
    <property type="entry name" value="Trm112p-like"/>
    <property type="match status" value="1"/>
</dbReference>
<dbReference type="CDD" id="cd18804">
    <property type="entry name" value="SF2_C_priA"/>
    <property type="match status" value="1"/>
</dbReference>
<dbReference type="SMART" id="SM00490">
    <property type="entry name" value="HELICc"/>
    <property type="match status" value="1"/>
</dbReference>
<keyword evidence="8 12" id="KW-0067">ATP-binding</keyword>
<evidence type="ECO:0000313" key="14">
    <source>
        <dbReference type="EMBL" id="OLU40520.1"/>
    </source>
</evidence>
<reference evidence="14 15" key="1">
    <citation type="submission" date="2016-11" db="EMBL/GenBank/DDBJ databases">
        <title>Description of two novel members of the family Erysipelotrichaceae: Ileibacterium lipovorans gen. nov., sp. nov. and Dubosiella newyorkensis, gen. nov., sp. nov.</title>
        <authorList>
            <person name="Cox L.M."/>
            <person name="Sohn J."/>
            <person name="Tyrrell K.L."/>
            <person name="Citron D.M."/>
            <person name="Lawson P.A."/>
            <person name="Patel N.B."/>
            <person name="Iizumi T."/>
            <person name="Perez-Perez G.I."/>
            <person name="Goldstein E.J."/>
            <person name="Blaser M.J."/>
        </authorList>
    </citation>
    <scope>NUCLEOTIDE SEQUENCE [LARGE SCALE GENOMIC DNA]</scope>
    <source>
        <strain evidence="14 15">NYU-BL-A3</strain>
    </source>
</reference>
<comment type="similarity">
    <text evidence="12">Belongs to the helicase family. PriA subfamily.</text>
</comment>
<dbReference type="EC" id="5.6.2.4" evidence="12"/>
<dbReference type="SMART" id="SM00487">
    <property type="entry name" value="DEXDc"/>
    <property type="match status" value="1"/>
</dbReference>
<keyword evidence="10 12" id="KW-0413">Isomerase</keyword>
<dbReference type="GO" id="GO:0003677">
    <property type="term" value="F:DNA binding"/>
    <property type="evidence" value="ECO:0007669"/>
    <property type="project" value="UniProtKB-UniRule"/>
</dbReference>
<dbReference type="PROSITE" id="PS51192">
    <property type="entry name" value="HELICASE_ATP_BIND_1"/>
    <property type="match status" value="1"/>
</dbReference>
<dbReference type="Pfam" id="PF18319">
    <property type="entry name" value="Zn_ribbon_PriA"/>
    <property type="match status" value="1"/>
</dbReference>
<evidence type="ECO:0000256" key="4">
    <source>
        <dbReference type="ARBA" id="ARBA00022741"/>
    </source>
</evidence>
<dbReference type="Gene3D" id="3.40.1440.60">
    <property type="entry name" value="PriA, 3(prime) DNA-binding domain"/>
    <property type="match status" value="1"/>
</dbReference>
<feature type="binding site" evidence="12">
    <location>
        <position position="459"/>
    </location>
    <ligand>
        <name>Zn(2+)</name>
        <dbReference type="ChEBI" id="CHEBI:29105"/>
        <label>2</label>
    </ligand>
</feature>
<dbReference type="Pfam" id="PF18074">
    <property type="entry name" value="PriA_C"/>
    <property type="match status" value="1"/>
</dbReference>
<dbReference type="Gene3D" id="3.40.50.300">
    <property type="entry name" value="P-loop containing nucleotide triphosphate hydrolases"/>
    <property type="match status" value="2"/>
</dbReference>
<dbReference type="GO" id="GO:0043138">
    <property type="term" value="F:3'-5' DNA helicase activity"/>
    <property type="evidence" value="ECO:0007669"/>
    <property type="project" value="UniProtKB-EC"/>
</dbReference>
<dbReference type="GO" id="GO:0005524">
    <property type="term" value="F:ATP binding"/>
    <property type="evidence" value="ECO:0007669"/>
    <property type="project" value="UniProtKB-UniRule"/>
</dbReference>
<dbReference type="EMBL" id="MPJW01000105">
    <property type="protein sequence ID" value="OLU40520.1"/>
    <property type="molecule type" value="Genomic_DNA"/>
</dbReference>
<dbReference type="NCBIfam" id="TIGR00595">
    <property type="entry name" value="priA"/>
    <property type="match status" value="1"/>
</dbReference>
<keyword evidence="2 12" id="KW-0235">DNA replication</keyword>